<gene>
    <name evidence="1" type="ORF">METZ01_LOCUS80053</name>
</gene>
<sequence length="29" mass="3258">VSLGFVVILVQLHEPHNLDLSIKQEGRSE</sequence>
<dbReference type="EMBL" id="UINC01006383">
    <property type="protein sequence ID" value="SVA27199.1"/>
    <property type="molecule type" value="Genomic_DNA"/>
</dbReference>
<name>A0A381UGC9_9ZZZZ</name>
<dbReference type="AlphaFoldDB" id="A0A381UGC9"/>
<protein>
    <submittedName>
        <fullName evidence="1">Uncharacterized protein</fullName>
    </submittedName>
</protein>
<organism evidence="1">
    <name type="scientific">marine metagenome</name>
    <dbReference type="NCBI Taxonomy" id="408172"/>
    <lineage>
        <taxon>unclassified sequences</taxon>
        <taxon>metagenomes</taxon>
        <taxon>ecological metagenomes</taxon>
    </lineage>
</organism>
<proteinExistence type="predicted"/>
<feature type="non-terminal residue" evidence="1">
    <location>
        <position position="1"/>
    </location>
</feature>
<reference evidence="1" key="1">
    <citation type="submission" date="2018-05" db="EMBL/GenBank/DDBJ databases">
        <authorList>
            <person name="Lanie J.A."/>
            <person name="Ng W.-L."/>
            <person name="Kazmierczak K.M."/>
            <person name="Andrzejewski T.M."/>
            <person name="Davidsen T.M."/>
            <person name="Wayne K.J."/>
            <person name="Tettelin H."/>
            <person name="Glass J.I."/>
            <person name="Rusch D."/>
            <person name="Podicherti R."/>
            <person name="Tsui H.-C.T."/>
            <person name="Winkler M.E."/>
        </authorList>
    </citation>
    <scope>NUCLEOTIDE SEQUENCE</scope>
</reference>
<evidence type="ECO:0000313" key="1">
    <source>
        <dbReference type="EMBL" id="SVA27199.1"/>
    </source>
</evidence>
<accession>A0A381UGC9</accession>